<keyword evidence="2" id="KW-1185">Reference proteome</keyword>
<name>A0A395I5N9_ASPHC</name>
<dbReference type="GeneID" id="37195281"/>
<evidence type="ECO:0000313" key="1">
    <source>
        <dbReference type="EMBL" id="RAL14508.1"/>
    </source>
</evidence>
<dbReference type="RefSeq" id="XP_025553662.1">
    <property type="nucleotide sequence ID" value="XM_025690992.1"/>
</dbReference>
<dbReference type="AlphaFoldDB" id="A0A395I5N9"/>
<reference evidence="1 2" key="1">
    <citation type="submission" date="2018-02" db="EMBL/GenBank/DDBJ databases">
        <title>The genomes of Aspergillus section Nigri reveals drivers in fungal speciation.</title>
        <authorList>
            <consortium name="DOE Joint Genome Institute"/>
            <person name="Vesth T.C."/>
            <person name="Nybo J."/>
            <person name="Theobald S."/>
            <person name="Brandl J."/>
            <person name="Frisvad J.C."/>
            <person name="Nielsen K.F."/>
            <person name="Lyhne E.K."/>
            <person name="Kogle M.E."/>
            <person name="Kuo A."/>
            <person name="Riley R."/>
            <person name="Clum A."/>
            <person name="Nolan M."/>
            <person name="Lipzen A."/>
            <person name="Salamov A."/>
            <person name="Henrissat B."/>
            <person name="Wiebenga A."/>
            <person name="De vries R.P."/>
            <person name="Grigoriev I.V."/>
            <person name="Mortensen U.H."/>
            <person name="Andersen M.R."/>
            <person name="Baker S.E."/>
        </authorList>
    </citation>
    <scope>NUCLEOTIDE SEQUENCE [LARGE SCALE GENOMIC DNA]</scope>
    <source>
        <strain evidence="1 2">CBS 101889</strain>
    </source>
</reference>
<dbReference type="EMBL" id="KZ824274">
    <property type="protein sequence ID" value="RAL14508.1"/>
    <property type="molecule type" value="Genomic_DNA"/>
</dbReference>
<sequence>MPRQNQQTSRGTTPHPSALTTRIHTRLMMLSYCMLLYLFSAINHETSNLSSLYLLLILHNNYGHASQDHLCQPPDSRMLDHGFPADY</sequence>
<evidence type="ECO:0000313" key="2">
    <source>
        <dbReference type="Proteomes" id="UP000248961"/>
    </source>
</evidence>
<dbReference type="Proteomes" id="UP000248961">
    <property type="component" value="Unassembled WGS sequence"/>
</dbReference>
<accession>A0A395I5N9</accession>
<gene>
    <name evidence="1" type="ORF">BO97DRAFT_271500</name>
</gene>
<proteinExistence type="predicted"/>
<organism evidence="1 2">
    <name type="scientific">Aspergillus homomorphus (strain CBS 101889)</name>
    <dbReference type="NCBI Taxonomy" id="1450537"/>
    <lineage>
        <taxon>Eukaryota</taxon>
        <taxon>Fungi</taxon>
        <taxon>Dikarya</taxon>
        <taxon>Ascomycota</taxon>
        <taxon>Pezizomycotina</taxon>
        <taxon>Eurotiomycetes</taxon>
        <taxon>Eurotiomycetidae</taxon>
        <taxon>Eurotiales</taxon>
        <taxon>Aspergillaceae</taxon>
        <taxon>Aspergillus</taxon>
        <taxon>Aspergillus subgen. Circumdati</taxon>
    </lineage>
</organism>
<protein>
    <submittedName>
        <fullName evidence="1">Uncharacterized protein</fullName>
    </submittedName>
</protein>
<dbReference type="VEuPathDB" id="FungiDB:BO97DRAFT_271500"/>